<evidence type="ECO:0000313" key="2">
    <source>
        <dbReference type="EMBL" id="CUM76767.1"/>
    </source>
</evidence>
<dbReference type="OrthoDB" id="2062840at2"/>
<evidence type="ECO:0000313" key="3">
    <source>
        <dbReference type="EMBL" id="MSD16017.1"/>
    </source>
</evidence>
<dbReference type="GeneID" id="42787494"/>
<evidence type="ECO:0000313" key="4">
    <source>
        <dbReference type="Proteomes" id="UP000095492"/>
    </source>
</evidence>
<evidence type="ECO:0000256" key="1">
    <source>
        <dbReference type="SAM" id="MobiDB-lite"/>
    </source>
</evidence>
<gene>
    <name evidence="2" type="ORF">ERS852448_00386</name>
    <name evidence="3" type="ORF">GKE72_08005</name>
</gene>
<feature type="region of interest" description="Disordered" evidence="1">
    <location>
        <begin position="43"/>
        <end position="63"/>
    </location>
</feature>
<dbReference type="STRING" id="39490.ERS852448_00386"/>
<feature type="compositionally biased region" description="Basic and acidic residues" evidence="1">
    <location>
        <begin position="48"/>
        <end position="63"/>
    </location>
</feature>
<reference evidence="2 4" key="1">
    <citation type="submission" date="2015-09" db="EMBL/GenBank/DDBJ databases">
        <authorList>
            <consortium name="Pathogen Informatics"/>
        </authorList>
    </citation>
    <scope>NUCLEOTIDE SEQUENCE [LARGE SCALE GENOMIC DNA]</scope>
    <source>
        <strain evidence="2 4">2789STDY5608891</strain>
    </source>
</reference>
<protein>
    <submittedName>
        <fullName evidence="2">Uncharacterized protein</fullName>
    </submittedName>
</protein>
<name>A0A173RG41_EUBRA</name>
<reference evidence="3 5" key="2">
    <citation type="journal article" date="2019" name="Nat. Med.">
        <title>A library of human gut bacterial isolates paired with longitudinal multiomics data enables mechanistic microbiome research.</title>
        <authorList>
            <person name="Poyet M."/>
            <person name="Groussin M."/>
            <person name="Gibbons S.M."/>
            <person name="Avila-Pacheco J."/>
            <person name="Jiang X."/>
            <person name="Kearney S.M."/>
            <person name="Perrotta A.R."/>
            <person name="Berdy B."/>
            <person name="Zhao S."/>
            <person name="Lieberman T.D."/>
            <person name="Swanson P.K."/>
            <person name="Smith M."/>
            <person name="Roesemann S."/>
            <person name="Alexander J.E."/>
            <person name="Rich S.A."/>
            <person name="Livny J."/>
            <person name="Vlamakis H."/>
            <person name="Clish C."/>
            <person name="Bullock K."/>
            <person name="Deik A."/>
            <person name="Scott J."/>
            <person name="Pierce K.A."/>
            <person name="Xavier R.J."/>
            <person name="Alm E.J."/>
        </authorList>
    </citation>
    <scope>NUCLEOTIDE SEQUENCE [LARGE SCALE GENOMIC DNA]</scope>
    <source>
        <strain evidence="3 5">BIOML-A3</strain>
    </source>
</reference>
<dbReference type="AlphaFoldDB" id="A0A173RG41"/>
<dbReference type="Proteomes" id="UP000095492">
    <property type="component" value="Unassembled WGS sequence"/>
</dbReference>
<organism evidence="2 4">
    <name type="scientific">Eubacterium ramulus</name>
    <dbReference type="NCBI Taxonomy" id="39490"/>
    <lineage>
        <taxon>Bacteria</taxon>
        <taxon>Bacillati</taxon>
        <taxon>Bacillota</taxon>
        <taxon>Clostridia</taxon>
        <taxon>Eubacteriales</taxon>
        <taxon>Eubacteriaceae</taxon>
        <taxon>Eubacterium</taxon>
    </lineage>
</organism>
<dbReference type="Proteomes" id="UP000431304">
    <property type="component" value="Unassembled WGS sequence"/>
</dbReference>
<dbReference type="EMBL" id="CYYA01000002">
    <property type="protein sequence ID" value="CUM76767.1"/>
    <property type="molecule type" value="Genomic_DNA"/>
</dbReference>
<dbReference type="EMBL" id="WKRA01000010">
    <property type="protein sequence ID" value="MSD16017.1"/>
    <property type="molecule type" value="Genomic_DNA"/>
</dbReference>
<sequence>MEDKKWLSFEKSGRVSDYLTYCRSSIGKYADYETDSQGRSGMIYGADLHSDRNDPEYDAGGRI</sequence>
<dbReference type="RefSeq" id="WP_022036329.1">
    <property type="nucleotide sequence ID" value="NZ_CABKSU010000098.1"/>
</dbReference>
<accession>A0A173RG41</accession>
<proteinExistence type="predicted"/>
<evidence type="ECO:0000313" key="5">
    <source>
        <dbReference type="Proteomes" id="UP000431304"/>
    </source>
</evidence>